<protein>
    <submittedName>
        <fullName evidence="1">Uncharacterized protein</fullName>
    </submittedName>
</protein>
<evidence type="ECO:0000313" key="2">
    <source>
        <dbReference type="Proteomes" id="UP000887013"/>
    </source>
</evidence>
<organism evidence="1 2">
    <name type="scientific">Nephila pilipes</name>
    <name type="common">Giant wood spider</name>
    <name type="synonym">Nephila maculata</name>
    <dbReference type="NCBI Taxonomy" id="299642"/>
    <lineage>
        <taxon>Eukaryota</taxon>
        <taxon>Metazoa</taxon>
        <taxon>Ecdysozoa</taxon>
        <taxon>Arthropoda</taxon>
        <taxon>Chelicerata</taxon>
        <taxon>Arachnida</taxon>
        <taxon>Araneae</taxon>
        <taxon>Araneomorphae</taxon>
        <taxon>Entelegynae</taxon>
        <taxon>Araneoidea</taxon>
        <taxon>Nephilidae</taxon>
        <taxon>Nephila</taxon>
    </lineage>
</organism>
<accession>A0A8X6NAS4</accession>
<name>A0A8X6NAS4_NEPPI</name>
<dbReference type="Proteomes" id="UP000887013">
    <property type="component" value="Unassembled WGS sequence"/>
</dbReference>
<proteinExistence type="predicted"/>
<sequence length="91" mass="10677">MRLGSQRWVSVTWSDESMFSLHFNESRHGRWGTCNQRTHFSGIKLIGDRWPNPKNLSHGLMSAYLVCIQMRVSRRKVRRRSNNDIGDIDCV</sequence>
<gene>
    <name evidence="1" type="ORF">NPIL_422121</name>
</gene>
<reference evidence="1" key="1">
    <citation type="submission" date="2020-08" db="EMBL/GenBank/DDBJ databases">
        <title>Multicomponent nature underlies the extraordinary mechanical properties of spider dragline silk.</title>
        <authorList>
            <person name="Kono N."/>
            <person name="Nakamura H."/>
            <person name="Mori M."/>
            <person name="Yoshida Y."/>
            <person name="Ohtoshi R."/>
            <person name="Malay A.D."/>
            <person name="Moran D.A.P."/>
            <person name="Tomita M."/>
            <person name="Numata K."/>
            <person name="Arakawa K."/>
        </authorList>
    </citation>
    <scope>NUCLEOTIDE SEQUENCE</scope>
</reference>
<dbReference type="AlphaFoldDB" id="A0A8X6NAS4"/>
<keyword evidence="2" id="KW-1185">Reference proteome</keyword>
<evidence type="ECO:0000313" key="1">
    <source>
        <dbReference type="EMBL" id="GFT02949.1"/>
    </source>
</evidence>
<dbReference type="EMBL" id="BMAW01055831">
    <property type="protein sequence ID" value="GFT02949.1"/>
    <property type="molecule type" value="Genomic_DNA"/>
</dbReference>
<comment type="caution">
    <text evidence="1">The sequence shown here is derived from an EMBL/GenBank/DDBJ whole genome shotgun (WGS) entry which is preliminary data.</text>
</comment>